<dbReference type="PANTHER" id="PTHR23416">
    <property type="entry name" value="SIALIC ACID SYNTHASE-RELATED"/>
    <property type="match status" value="1"/>
</dbReference>
<dbReference type="InterPro" id="IPR051159">
    <property type="entry name" value="Hexapeptide_acetyltransf"/>
</dbReference>
<name>A0A367QMU6_9NOSO</name>
<gene>
    <name evidence="1" type="ORF">A6770_27725</name>
</gene>
<protein>
    <recommendedName>
        <fullName evidence="3">Transferase</fullName>
    </recommendedName>
</protein>
<evidence type="ECO:0008006" key="3">
    <source>
        <dbReference type="Google" id="ProtNLM"/>
    </source>
</evidence>
<sequence length="228" mass="25218">MDRFIVAVLVALLPSKLKILVLRMMGHEIGKNVHIGMSVLNIKKITLKDGVRINNFNYLKNLSHLNMMERSAIEGWLNWLTASNTHNYGQEGFGCLEIGEGTRILSRHYIDIQERVTIGKYSLIAGSNSVFYTHTLIADPNSRGINKPIFIGDRCYVGSHCIILPGSAIGSFTLVGAGSVITKNFSDKNYVLVAGNPATVKKSYSEKSKFFGYSKLAETNAVLEMSEK</sequence>
<reference evidence="1" key="1">
    <citation type="submission" date="2016-04" db="EMBL/GenBank/DDBJ databases">
        <authorList>
            <person name="Tabuchi Yagui T.R."/>
        </authorList>
    </citation>
    <scope>NUCLEOTIDE SEQUENCE [LARGE SCALE GENOMIC DNA]</scope>
    <source>
        <strain evidence="1">NIES-26</strain>
    </source>
</reference>
<comment type="caution">
    <text evidence="1">The sequence shown here is derived from an EMBL/GenBank/DDBJ whole genome shotgun (WGS) entry which is preliminary data.</text>
</comment>
<evidence type="ECO:0000313" key="2">
    <source>
        <dbReference type="Proteomes" id="UP000252107"/>
    </source>
</evidence>
<dbReference type="EMBL" id="LXQD01000314">
    <property type="protein sequence ID" value="RCJ25526.1"/>
    <property type="molecule type" value="Genomic_DNA"/>
</dbReference>
<dbReference type="AlphaFoldDB" id="A0A367QMU6"/>
<evidence type="ECO:0000313" key="1">
    <source>
        <dbReference type="EMBL" id="RCJ25526.1"/>
    </source>
</evidence>
<dbReference type="GO" id="GO:0031470">
    <property type="term" value="C:carboxysome"/>
    <property type="evidence" value="ECO:0007669"/>
    <property type="project" value="UniProtKB-ARBA"/>
</dbReference>
<dbReference type="SUPFAM" id="SSF51161">
    <property type="entry name" value="Trimeric LpxA-like enzymes"/>
    <property type="match status" value="1"/>
</dbReference>
<dbReference type="GO" id="GO:0043886">
    <property type="term" value="F:structural constituent of carboxysome shell"/>
    <property type="evidence" value="ECO:0007669"/>
    <property type="project" value="UniProtKB-ARBA"/>
</dbReference>
<dbReference type="Gene3D" id="2.160.10.10">
    <property type="entry name" value="Hexapeptide repeat proteins"/>
    <property type="match status" value="1"/>
</dbReference>
<keyword evidence="2" id="KW-1185">Reference proteome</keyword>
<dbReference type="CDD" id="cd04647">
    <property type="entry name" value="LbH_MAT_like"/>
    <property type="match status" value="1"/>
</dbReference>
<dbReference type="Proteomes" id="UP000252107">
    <property type="component" value="Unassembled WGS sequence"/>
</dbReference>
<organism evidence="1 2">
    <name type="scientific">Nostoc minutum NIES-26</name>
    <dbReference type="NCBI Taxonomy" id="1844469"/>
    <lineage>
        <taxon>Bacteria</taxon>
        <taxon>Bacillati</taxon>
        <taxon>Cyanobacteriota</taxon>
        <taxon>Cyanophyceae</taxon>
        <taxon>Nostocales</taxon>
        <taxon>Nostocaceae</taxon>
        <taxon>Nostoc</taxon>
    </lineage>
</organism>
<accession>A0A367QMU6</accession>
<dbReference type="Pfam" id="PF00132">
    <property type="entry name" value="Hexapep"/>
    <property type="match status" value="1"/>
</dbReference>
<dbReference type="InterPro" id="IPR011004">
    <property type="entry name" value="Trimer_LpxA-like_sf"/>
</dbReference>
<dbReference type="InterPro" id="IPR001451">
    <property type="entry name" value="Hexapep"/>
</dbReference>
<proteinExistence type="predicted"/>